<gene>
    <name evidence="2" type="ORF">KCH_47110</name>
</gene>
<proteinExistence type="predicted"/>
<accession>A0A066YTD5</accession>
<comment type="caution">
    <text evidence="2">The sequence shown here is derived from an EMBL/GenBank/DDBJ whole genome shotgun (WGS) entry which is preliminary data.</text>
</comment>
<organism evidence="2 3">
    <name type="scientific">Kitasatospora cheerisanensis KCTC 2395</name>
    <dbReference type="NCBI Taxonomy" id="1348663"/>
    <lineage>
        <taxon>Bacteria</taxon>
        <taxon>Bacillati</taxon>
        <taxon>Actinomycetota</taxon>
        <taxon>Actinomycetes</taxon>
        <taxon>Kitasatosporales</taxon>
        <taxon>Streptomycetaceae</taxon>
        <taxon>Kitasatospora</taxon>
    </lineage>
</organism>
<name>A0A066YTD5_9ACTN</name>
<protein>
    <submittedName>
        <fullName evidence="2">Uncharacterized protein</fullName>
    </submittedName>
</protein>
<evidence type="ECO:0000313" key="3">
    <source>
        <dbReference type="Proteomes" id="UP000027178"/>
    </source>
</evidence>
<dbReference type="Proteomes" id="UP000027178">
    <property type="component" value="Unassembled WGS sequence"/>
</dbReference>
<dbReference type="AlphaFoldDB" id="A0A066YTD5"/>
<dbReference type="EMBL" id="JNBY01000095">
    <property type="protein sequence ID" value="KDN83229.1"/>
    <property type="molecule type" value="Genomic_DNA"/>
</dbReference>
<dbReference type="PATRIC" id="fig|1348663.4.peg.4547"/>
<keyword evidence="3" id="KW-1185">Reference proteome</keyword>
<evidence type="ECO:0000256" key="1">
    <source>
        <dbReference type="SAM" id="MobiDB-lite"/>
    </source>
</evidence>
<evidence type="ECO:0000313" key="2">
    <source>
        <dbReference type="EMBL" id="KDN83229.1"/>
    </source>
</evidence>
<feature type="compositionally biased region" description="Low complexity" evidence="1">
    <location>
        <begin position="80"/>
        <end position="95"/>
    </location>
</feature>
<dbReference type="HOGENOM" id="CLU_2180333_0_0_11"/>
<feature type="region of interest" description="Disordered" evidence="1">
    <location>
        <begin position="1"/>
        <end position="99"/>
    </location>
</feature>
<reference evidence="2 3" key="1">
    <citation type="submission" date="2014-05" db="EMBL/GenBank/DDBJ databases">
        <title>Draft Genome Sequence of Kitasatospora cheerisanensis KCTC 2395.</title>
        <authorList>
            <person name="Nam D.H."/>
        </authorList>
    </citation>
    <scope>NUCLEOTIDE SEQUENCE [LARGE SCALE GENOMIC DNA]</scope>
    <source>
        <strain evidence="2 3">KCTC 2395</strain>
    </source>
</reference>
<sequence>MRVDRHQPQLLAQRLGSLPGTGMSASSGRLPRRLWRGRAPPIVTDWRARPFPRTAERSSAKGPSRTMDQSPTPQTPLAPRPAATAGPTTGRPTAGCGSPARCAACCWWG</sequence>